<dbReference type="OrthoDB" id="3676679at2"/>
<keyword evidence="4" id="KW-1185">Reference proteome</keyword>
<evidence type="ECO:0000313" key="3">
    <source>
        <dbReference type="EMBL" id="TMQ91342.1"/>
    </source>
</evidence>
<dbReference type="Proteomes" id="UP000309174">
    <property type="component" value="Unassembled WGS sequence"/>
</dbReference>
<dbReference type="PANTHER" id="PTHR24412">
    <property type="entry name" value="KELCH PROTEIN"/>
    <property type="match status" value="1"/>
</dbReference>
<dbReference type="InterPro" id="IPR015915">
    <property type="entry name" value="Kelch-typ_b-propeller"/>
</dbReference>
<proteinExistence type="predicted"/>
<name>A0A5C4J4K8_9ACTN</name>
<comment type="caution">
    <text evidence="3">The sequence shown here is derived from an EMBL/GenBank/DDBJ whole genome shotgun (WGS) entry which is preliminary data.</text>
</comment>
<accession>A0A5C4J4K8</accession>
<gene>
    <name evidence="3" type="ORF">ETD83_31360</name>
</gene>
<evidence type="ECO:0000256" key="1">
    <source>
        <dbReference type="ARBA" id="ARBA00022441"/>
    </source>
</evidence>
<dbReference type="Pfam" id="PF24681">
    <property type="entry name" value="Kelch_KLHDC2_KLHL20_DRC7"/>
    <property type="match status" value="1"/>
</dbReference>
<keyword evidence="2" id="KW-0677">Repeat</keyword>
<evidence type="ECO:0000256" key="2">
    <source>
        <dbReference type="ARBA" id="ARBA00022737"/>
    </source>
</evidence>
<dbReference type="InterPro" id="IPR006652">
    <property type="entry name" value="Kelch_1"/>
</dbReference>
<organism evidence="3 4">
    <name type="scientific">Actinomadura soli</name>
    <dbReference type="NCBI Taxonomy" id="2508997"/>
    <lineage>
        <taxon>Bacteria</taxon>
        <taxon>Bacillati</taxon>
        <taxon>Actinomycetota</taxon>
        <taxon>Actinomycetes</taxon>
        <taxon>Streptosporangiales</taxon>
        <taxon>Thermomonosporaceae</taxon>
        <taxon>Actinomadura</taxon>
    </lineage>
</organism>
<dbReference type="SMART" id="SM00612">
    <property type="entry name" value="Kelch"/>
    <property type="match status" value="4"/>
</dbReference>
<keyword evidence="1" id="KW-0880">Kelch repeat</keyword>
<evidence type="ECO:0000313" key="4">
    <source>
        <dbReference type="Proteomes" id="UP000309174"/>
    </source>
</evidence>
<dbReference type="AlphaFoldDB" id="A0A5C4J4K8"/>
<protein>
    <submittedName>
        <fullName evidence="3">Uncharacterized protein</fullName>
    </submittedName>
</protein>
<dbReference type="PANTHER" id="PTHR24412:SF489">
    <property type="entry name" value="RING FINGER DOMAIN AND KELCH REPEAT-CONTAINING PROTEIN DDB_G0271372"/>
    <property type="match status" value="1"/>
</dbReference>
<dbReference type="EMBL" id="VCKW01000217">
    <property type="protein sequence ID" value="TMQ91342.1"/>
    <property type="molecule type" value="Genomic_DNA"/>
</dbReference>
<reference evidence="3 4" key="1">
    <citation type="submission" date="2019-05" db="EMBL/GenBank/DDBJ databases">
        <title>Draft genome sequence of Actinomadura sp. 14C53.</title>
        <authorList>
            <person name="Saricaoglu S."/>
            <person name="Isik K."/>
        </authorList>
    </citation>
    <scope>NUCLEOTIDE SEQUENCE [LARGE SCALE GENOMIC DNA]</scope>
    <source>
        <strain evidence="3 4">14C53</strain>
    </source>
</reference>
<dbReference type="SUPFAM" id="SSF117281">
    <property type="entry name" value="Kelch motif"/>
    <property type="match status" value="1"/>
</dbReference>
<dbReference type="Gene3D" id="2.120.10.80">
    <property type="entry name" value="Kelch-type beta propeller"/>
    <property type="match status" value="2"/>
</dbReference>
<sequence>MLGWMATLAGVRRFGRFLGLGLIPAMLVGVLAAPARSGPGPEPAPGEAGRRSQWTARPALQQARDALSVTTVGRDILAIGGADPLRDQDLDVVEARRTQGTGTWRYLARLPTARANLATAEVGGLVYAVGGFTKSGPSDAVETYDPESGRWARSLRLPQPRGGPAAAALGGLLYVAGGEIPGSQFTNSVIVYDPGKRTWSSVAPMPTARERFKLVAARGYLYAIGGDNRVSGSAEQVKSLTTVERYDPRTNRWRTMNPMIEARSLTCAVETTVGKRRILTVVGGAEFSPAGALVGPRRTTEVLDLGTGRWTLLKILLPIARASHDCAAEANGAVLTIGGVVRQNGEFSPIANVDALSLQPRDLQ</sequence>